<dbReference type="OrthoDB" id="8999101at2"/>
<protein>
    <submittedName>
        <fullName evidence="2">Uncharacterized protein</fullName>
    </submittedName>
</protein>
<evidence type="ECO:0000313" key="2">
    <source>
        <dbReference type="EMBL" id="KAB0637552.1"/>
    </source>
</evidence>
<reference evidence="2 3" key="1">
    <citation type="submission" date="2019-09" db="EMBL/GenBank/DDBJ databases">
        <title>Draft genome sequences of 48 bacterial type strains from the CCUG.</title>
        <authorList>
            <person name="Tunovic T."/>
            <person name="Pineiro-Iglesias B."/>
            <person name="Unosson C."/>
            <person name="Inganas E."/>
            <person name="Ohlen M."/>
            <person name="Cardew S."/>
            <person name="Jensie-Markopoulos S."/>
            <person name="Salva-Serra F."/>
            <person name="Jaen-Luchoro D."/>
            <person name="Karlsson R."/>
            <person name="Svensson-Stadler L."/>
            <person name="Chun J."/>
            <person name="Moore E."/>
        </authorList>
    </citation>
    <scope>NUCLEOTIDE SEQUENCE [LARGE SCALE GENOMIC DNA]</scope>
    <source>
        <strain evidence="2 3">CCUG 54555</strain>
    </source>
</reference>
<accession>A0A6H9TIK4</accession>
<name>A0A6H9TIK4_9BURK</name>
<dbReference type="AlphaFoldDB" id="A0A6H9TIK4"/>
<feature type="region of interest" description="Disordered" evidence="1">
    <location>
        <begin position="263"/>
        <end position="292"/>
    </location>
</feature>
<gene>
    <name evidence="2" type="ORF">F7R21_21305</name>
</gene>
<feature type="compositionally biased region" description="Basic and acidic residues" evidence="1">
    <location>
        <begin position="265"/>
        <end position="275"/>
    </location>
</feature>
<dbReference type="Proteomes" id="UP000430232">
    <property type="component" value="Unassembled WGS sequence"/>
</dbReference>
<proteinExistence type="predicted"/>
<sequence length="292" mass="33436">MPPPSEPLAQGVDVTNHADEQRAMVYRILMDAMAILRDDKPFNPSETIFGRIVDTESHARSEGRRYLYASRLSPSTTVSFSTFDDPDDYSADRSKVKIVPTGFILQLSPMIAGLPDTEIKALLQLEDYWVDSNGNREYGNEMMVRDPKMPNLQSFRYRAKDTPGSKFPVNVSLFYANPLDGSFPQMLGEVTIRRVYTILTPEERKQRRLEQQQAKRKKYGEMTLCTGMLCPETGWWQGFTTLSGSDRLLVKKGQRFPTVRTLTPQEEREQQRHSESVAGQWMWLKAEPNDPT</sequence>
<evidence type="ECO:0000256" key="1">
    <source>
        <dbReference type="SAM" id="MobiDB-lite"/>
    </source>
</evidence>
<keyword evidence="3" id="KW-1185">Reference proteome</keyword>
<evidence type="ECO:0000313" key="3">
    <source>
        <dbReference type="Proteomes" id="UP000430232"/>
    </source>
</evidence>
<comment type="caution">
    <text evidence="2">The sequence shown here is derived from an EMBL/GenBank/DDBJ whole genome shotgun (WGS) entry which is preliminary data.</text>
</comment>
<organism evidence="2 3">
    <name type="scientific">Burkholderia latens</name>
    <dbReference type="NCBI Taxonomy" id="488446"/>
    <lineage>
        <taxon>Bacteria</taxon>
        <taxon>Pseudomonadati</taxon>
        <taxon>Pseudomonadota</taxon>
        <taxon>Betaproteobacteria</taxon>
        <taxon>Burkholderiales</taxon>
        <taxon>Burkholderiaceae</taxon>
        <taxon>Burkholderia</taxon>
        <taxon>Burkholderia cepacia complex</taxon>
    </lineage>
</organism>
<dbReference type="EMBL" id="VZOJ01000064">
    <property type="protein sequence ID" value="KAB0637552.1"/>
    <property type="molecule type" value="Genomic_DNA"/>
</dbReference>